<dbReference type="GO" id="GO:0006310">
    <property type="term" value="P:DNA recombination"/>
    <property type="evidence" value="ECO:0007669"/>
    <property type="project" value="UniProtKB-KW"/>
</dbReference>
<dbReference type="Pfam" id="PF13936">
    <property type="entry name" value="HTH_38"/>
    <property type="match status" value="1"/>
</dbReference>
<feature type="domain" description="Transposase IS30-like HTH" evidence="2">
    <location>
        <begin position="4"/>
        <end position="46"/>
    </location>
</feature>
<dbReference type="SUPFAM" id="SSF46689">
    <property type="entry name" value="Homeodomain-like"/>
    <property type="match status" value="1"/>
</dbReference>
<dbReference type="NCBIfam" id="NF033563">
    <property type="entry name" value="transpos_IS30"/>
    <property type="match status" value="1"/>
</dbReference>
<evidence type="ECO:0000256" key="1">
    <source>
        <dbReference type="ARBA" id="ARBA00023172"/>
    </source>
</evidence>
<dbReference type="InterPro" id="IPR053392">
    <property type="entry name" value="Transposase_IS30-like"/>
</dbReference>
<name>X0WXU1_9ZZZZ</name>
<protein>
    <recommendedName>
        <fullName evidence="2">Transposase IS30-like HTH domain-containing protein</fullName>
    </recommendedName>
</protein>
<dbReference type="AlphaFoldDB" id="X0WXU1"/>
<dbReference type="InterPro" id="IPR009057">
    <property type="entry name" value="Homeodomain-like_sf"/>
</dbReference>
<accession>X0WXU1</accession>
<organism evidence="3">
    <name type="scientific">marine sediment metagenome</name>
    <dbReference type="NCBI Taxonomy" id="412755"/>
    <lineage>
        <taxon>unclassified sequences</taxon>
        <taxon>metagenomes</taxon>
        <taxon>ecological metagenomes</taxon>
    </lineage>
</organism>
<dbReference type="GO" id="GO:0005829">
    <property type="term" value="C:cytosol"/>
    <property type="evidence" value="ECO:0007669"/>
    <property type="project" value="TreeGrafter"/>
</dbReference>
<reference evidence="3" key="1">
    <citation type="journal article" date="2014" name="Front. Microbiol.">
        <title>High frequency of phylogenetically diverse reductive dehalogenase-homologous genes in deep subseafloor sedimentary metagenomes.</title>
        <authorList>
            <person name="Kawai M."/>
            <person name="Futagami T."/>
            <person name="Toyoda A."/>
            <person name="Takaki Y."/>
            <person name="Nishi S."/>
            <person name="Hori S."/>
            <person name="Arai W."/>
            <person name="Tsubouchi T."/>
            <person name="Morono Y."/>
            <person name="Uchiyama I."/>
            <person name="Ito T."/>
            <person name="Fujiyama A."/>
            <person name="Inagaki F."/>
            <person name="Takami H."/>
        </authorList>
    </citation>
    <scope>NUCLEOTIDE SEQUENCE</scope>
    <source>
        <strain evidence="3">Expedition CK06-06</strain>
    </source>
</reference>
<dbReference type="Gene3D" id="1.10.10.60">
    <property type="entry name" value="Homeodomain-like"/>
    <property type="match status" value="1"/>
</dbReference>
<sequence length="208" mass="24582">MGTYTQLTQTQRYQISALLKIGHRQTEIAKASGVNKSTISREIRRNRGRRGYRPKQAHQYAVERRDKAKTRITDEDWGLIEELICLDWSPEQISDQFGKEQRLQISHEWIYQHIYQDKRKGGSLWKHLRCRKKRRKRYGSYEKRGQIPNRTSIDERPQVVTERSRLGDWEADTIIGKGKKGAIVTLVDRKSRYLRMGLVSQRTKEAVK</sequence>
<evidence type="ECO:0000313" key="3">
    <source>
        <dbReference type="EMBL" id="GAG35779.1"/>
    </source>
</evidence>
<dbReference type="GO" id="GO:0032196">
    <property type="term" value="P:transposition"/>
    <property type="evidence" value="ECO:0007669"/>
    <property type="project" value="TreeGrafter"/>
</dbReference>
<evidence type="ECO:0000259" key="2">
    <source>
        <dbReference type="Pfam" id="PF13936"/>
    </source>
</evidence>
<dbReference type="EMBL" id="BARS01045713">
    <property type="protein sequence ID" value="GAG35779.1"/>
    <property type="molecule type" value="Genomic_DNA"/>
</dbReference>
<feature type="non-terminal residue" evidence="3">
    <location>
        <position position="208"/>
    </location>
</feature>
<gene>
    <name evidence="3" type="ORF">S01H1_68909</name>
</gene>
<dbReference type="InterPro" id="IPR051917">
    <property type="entry name" value="Transposase-Integrase"/>
</dbReference>
<dbReference type="PANTHER" id="PTHR10948">
    <property type="entry name" value="TRANSPOSASE"/>
    <property type="match status" value="1"/>
</dbReference>
<proteinExistence type="predicted"/>
<dbReference type="InterPro" id="IPR025246">
    <property type="entry name" value="IS30-like_HTH"/>
</dbReference>
<dbReference type="GO" id="GO:0004803">
    <property type="term" value="F:transposase activity"/>
    <property type="evidence" value="ECO:0007669"/>
    <property type="project" value="TreeGrafter"/>
</dbReference>
<keyword evidence="1" id="KW-0233">DNA recombination</keyword>
<comment type="caution">
    <text evidence="3">The sequence shown here is derived from an EMBL/GenBank/DDBJ whole genome shotgun (WGS) entry which is preliminary data.</text>
</comment>
<dbReference type="PANTHER" id="PTHR10948:SF23">
    <property type="entry name" value="TRANSPOSASE INSI FOR INSERTION SEQUENCE ELEMENT IS30A-RELATED"/>
    <property type="match status" value="1"/>
</dbReference>